<dbReference type="STRING" id="1447883.A0A2B7XIN9"/>
<evidence type="ECO:0000313" key="11">
    <source>
        <dbReference type="Proteomes" id="UP000224634"/>
    </source>
</evidence>
<comment type="function">
    <text evidence="1">Involved in rRNA processing.</text>
</comment>
<feature type="compositionally biased region" description="Basic and acidic residues" evidence="9">
    <location>
        <begin position="328"/>
        <end position="349"/>
    </location>
</feature>
<evidence type="ECO:0000256" key="2">
    <source>
        <dbReference type="ARBA" id="ARBA00004604"/>
    </source>
</evidence>
<dbReference type="OrthoDB" id="47732at2759"/>
<protein>
    <recommendedName>
        <fullName evidence="4">rRNA-processing protein EFG1</fullName>
    </recommendedName>
    <alternativeName>
        <fullName evidence="5">rRNA-processing protein efg1</fullName>
    </alternativeName>
</protein>
<dbReference type="InterPro" id="IPR019310">
    <property type="entry name" value="Efg1"/>
</dbReference>
<comment type="caution">
    <text evidence="10">The sequence shown here is derived from an EMBL/GenBank/DDBJ whole genome shotgun (WGS) entry which is preliminary data.</text>
</comment>
<keyword evidence="8" id="KW-0539">Nucleus</keyword>
<feature type="region of interest" description="Disordered" evidence="9">
    <location>
        <begin position="1"/>
        <end position="111"/>
    </location>
</feature>
<dbReference type="GO" id="GO:0030688">
    <property type="term" value="C:preribosome, small subunit precursor"/>
    <property type="evidence" value="ECO:0007669"/>
    <property type="project" value="TreeGrafter"/>
</dbReference>
<feature type="region of interest" description="Disordered" evidence="9">
    <location>
        <begin position="184"/>
        <end position="211"/>
    </location>
</feature>
<dbReference type="GO" id="GO:0000462">
    <property type="term" value="P:maturation of SSU-rRNA from tricistronic rRNA transcript (SSU-rRNA, 5.8S rRNA, LSU-rRNA)"/>
    <property type="evidence" value="ECO:0007669"/>
    <property type="project" value="TreeGrafter"/>
</dbReference>
<feature type="compositionally biased region" description="Acidic residues" evidence="9">
    <location>
        <begin position="373"/>
        <end position="382"/>
    </location>
</feature>
<feature type="compositionally biased region" description="Low complexity" evidence="9">
    <location>
        <begin position="242"/>
        <end position="253"/>
    </location>
</feature>
<feature type="compositionally biased region" description="Low complexity" evidence="9">
    <location>
        <begin position="186"/>
        <end position="208"/>
    </location>
</feature>
<dbReference type="GO" id="GO:0005730">
    <property type="term" value="C:nucleolus"/>
    <property type="evidence" value="ECO:0007669"/>
    <property type="project" value="UniProtKB-SubCell"/>
</dbReference>
<comment type="similarity">
    <text evidence="3">Belongs to the EFG1 family.</text>
</comment>
<feature type="region of interest" description="Disordered" evidence="9">
    <location>
        <begin position="241"/>
        <end position="282"/>
    </location>
</feature>
<gene>
    <name evidence="10" type="ORF">AJ80_07064</name>
</gene>
<sequence length="382" mass="42521">MSSSKAKKRKMPEDALELPKRLRRDPSNSPSLNSDDDEPSSDNNAPSSPAQKGNKKKKQKIAPPAPNPYTKADSSRDDKAYSAGRSAFIQQQRQQKQQQGAPKVPVNDLKNKIRDLKRLLERKGETLPVDVRIEKERALKGYERDLGLVQSKKDMSKLIKKYHFVRFLERKTATKHLRRLLRRQQELTTPSEDSPQSPSQSPSSSSEETLASLEKQIHTARVDLNYTIYSPLTEKYISLYPSQKGSGKSQKQGQEQEDTKEAIEAENGESVAEKEKKEKPPLWFAVERSMADGTLELLRDGRLGIGAAGEKKEEEGQVGVDVAGLAVGKKEKKEKSKDKKAGKEKETKASKKSHGSKQKDKDGDADMASGAGDESDGGFFEE</sequence>
<evidence type="ECO:0000256" key="5">
    <source>
        <dbReference type="ARBA" id="ARBA00019827"/>
    </source>
</evidence>
<dbReference type="EMBL" id="PDNA01000130">
    <property type="protein sequence ID" value="PGH11594.1"/>
    <property type="molecule type" value="Genomic_DNA"/>
</dbReference>
<evidence type="ECO:0000256" key="6">
    <source>
        <dbReference type="ARBA" id="ARBA00022552"/>
    </source>
</evidence>
<feature type="compositionally biased region" description="Basic and acidic residues" evidence="9">
    <location>
        <begin position="11"/>
        <end position="26"/>
    </location>
</feature>
<feature type="region of interest" description="Disordered" evidence="9">
    <location>
        <begin position="308"/>
        <end position="382"/>
    </location>
</feature>
<organism evidence="10 11">
    <name type="scientific">Polytolypa hystricis (strain UAMH7299)</name>
    <dbReference type="NCBI Taxonomy" id="1447883"/>
    <lineage>
        <taxon>Eukaryota</taxon>
        <taxon>Fungi</taxon>
        <taxon>Dikarya</taxon>
        <taxon>Ascomycota</taxon>
        <taxon>Pezizomycotina</taxon>
        <taxon>Eurotiomycetes</taxon>
        <taxon>Eurotiomycetidae</taxon>
        <taxon>Onygenales</taxon>
        <taxon>Onygenales incertae sedis</taxon>
        <taxon>Polytolypa</taxon>
    </lineage>
</organism>
<feature type="compositionally biased region" description="Basic residues" evidence="9">
    <location>
        <begin position="1"/>
        <end position="10"/>
    </location>
</feature>
<evidence type="ECO:0000256" key="3">
    <source>
        <dbReference type="ARBA" id="ARBA00006916"/>
    </source>
</evidence>
<keyword evidence="11" id="KW-1185">Reference proteome</keyword>
<feature type="compositionally biased region" description="Low complexity" evidence="9">
    <location>
        <begin position="41"/>
        <end position="52"/>
    </location>
</feature>
<proteinExistence type="inferred from homology"/>
<reference evidence="10 11" key="1">
    <citation type="submission" date="2017-10" db="EMBL/GenBank/DDBJ databases">
        <title>Comparative genomics in systemic dimorphic fungi from Ajellomycetaceae.</title>
        <authorList>
            <person name="Munoz J.F."/>
            <person name="Mcewen J.G."/>
            <person name="Clay O.K."/>
            <person name="Cuomo C.A."/>
        </authorList>
    </citation>
    <scope>NUCLEOTIDE SEQUENCE [LARGE SCALE GENOMIC DNA]</scope>
    <source>
        <strain evidence="10 11">UAMH7299</strain>
    </source>
</reference>
<evidence type="ECO:0000313" key="10">
    <source>
        <dbReference type="EMBL" id="PGH11594.1"/>
    </source>
</evidence>
<feature type="compositionally biased region" description="Low complexity" evidence="9">
    <location>
        <begin position="90"/>
        <end position="99"/>
    </location>
</feature>
<feature type="compositionally biased region" description="Basic and acidic residues" evidence="9">
    <location>
        <begin position="271"/>
        <end position="280"/>
    </location>
</feature>
<dbReference type="Proteomes" id="UP000224634">
    <property type="component" value="Unassembled WGS sequence"/>
</dbReference>
<evidence type="ECO:0000256" key="1">
    <source>
        <dbReference type="ARBA" id="ARBA00002773"/>
    </source>
</evidence>
<dbReference type="PANTHER" id="PTHR33911">
    <property type="entry name" value="RRNA-PROCESSING PROTEIN EFG1"/>
    <property type="match status" value="1"/>
</dbReference>
<evidence type="ECO:0000256" key="4">
    <source>
        <dbReference type="ARBA" id="ARBA00018689"/>
    </source>
</evidence>
<keyword evidence="7" id="KW-0175">Coiled coil</keyword>
<dbReference type="InterPro" id="IPR050786">
    <property type="entry name" value="EFG1_rRNA-proc"/>
</dbReference>
<comment type="subcellular location">
    <subcellularLocation>
        <location evidence="2">Nucleus</location>
        <location evidence="2">Nucleolus</location>
    </subcellularLocation>
</comment>
<accession>A0A2B7XIN9</accession>
<dbReference type="PANTHER" id="PTHR33911:SF1">
    <property type="entry name" value="RRNA-PROCESSING PROTEIN EFG1"/>
    <property type="match status" value="1"/>
</dbReference>
<evidence type="ECO:0000256" key="7">
    <source>
        <dbReference type="ARBA" id="ARBA00023054"/>
    </source>
</evidence>
<evidence type="ECO:0000256" key="8">
    <source>
        <dbReference type="ARBA" id="ARBA00023242"/>
    </source>
</evidence>
<name>A0A2B7XIN9_POLH7</name>
<dbReference type="Pfam" id="PF10153">
    <property type="entry name" value="Efg1"/>
    <property type="match status" value="1"/>
</dbReference>
<evidence type="ECO:0000256" key="9">
    <source>
        <dbReference type="SAM" id="MobiDB-lite"/>
    </source>
</evidence>
<keyword evidence="6" id="KW-0698">rRNA processing</keyword>
<dbReference type="AlphaFoldDB" id="A0A2B7XIN9"/>